<dbReference type="Proteomes" id="UP000189410">
    <property type="component" value="Unassembled WGS sequence"/>
</dbReference>
<comment type="similarity">
    <text evidence="1">Belongs to the LysR transcriptional regulatory family.</text>
</comment>
<dbReference type="Gene3D" id="1.10.10.10">
    <property type="entry name" value="Winged helix-like DNA-binding domain superfamily/Winged helix DNA-binding domain"/>
    <property type="match status" value="1"/>
</dbReference>
<dbReference type="PANTHER" id="PTHR30579:SF7">
    <property type="entry name" value="HTH-TYPE TRANSCRIPTIONAL REGULATOR LRHA-RELATED"/>
    <property type="match status" value="1"/>
</dbReference>
<gene>
    <name evidence="6" type="ORF">BZG73_05835</name>
</gene>
<proteinExistence type="inferred from homology"/>
<evidence type="ECO:0000256" key="1">
    <source>
        <dbReference type="ARBA" id="ARBA00009437"/>
    </source>
</evidence>
<organism evidence="6 7">
    <name type="scientific">Salinivibrio siamensis</name>
    <dbReference type="NCBI Taxonomy" id="414286"/>
    <lineage>
        <taxon>Bacteria</taxon>
        <taxon>Pseudomonadati</taxon>
        <taxon>Pseudomonadota</taxon>
        <taxon>Gammaproteobacteria</taxon>
        <taxon>Vibrionales</taxon>
        <taxon>Vibrionaceae</taxon>
        <taxon>Salinivibrio</taxon>
    </lineage>
</organism>
<dbReference type="Gene3D" id="3.40.190.10">
    <property type="entry name" value="Periplasmic binding protein-like II"/>
    <property type="match status" value="2"/>
</dbReference>
<evidence type="ECO:0000313" key="7">
    <source>
        <dbReference type="Proteomes" id="UP000189410"/>
    </source>
</evidence>
<sequence length="299" mass="32397">MRESGAVRELDLVVLKTFVAVVEKGSFTRAGESLYLAQSTVSAHMKRLEALFEKPLLQRGQTAVLPTPAGERLLAHARQLLRQNALAWQEMTDQRLDGVVRLGIPDDYLIYLPEALSMFEARYPGVELEVSCGLSVELVQEVKAGALDIAITTRQPNSPGGEVLRAEPMTWVTGVGHDTHQRQPLPLALSKQGVCIFRERALAALTSAGITHRIAYSSASLSGLSSAVRAGLAITVLTPSMMGEGLRVLGEEEGLPKLPNTEITLHQRQGDLSGAAIALIQQLRDSVIFKPHQDALVNK</sequence>
<accession>A0ABX3KBE8</accession>
<evidence type="ECO:0000313" key="6">
    <source>
        <dbReference type="EMBL" id="OOE86219.1"/>
    </source>
</evidence>
<keyword evidence="2" id="KW-0805">Transcription regulation</keyword>
<evidence type="ECO:0000256" key="2">
    <source>
        <dbReference type="ARBA" id="ARBA00023015"/>
    </source>
</evidence>
<keyword evidence="3" id="KW-0238">DNA-binding</keyword>
<dbReference type="InterPro" id="IPR005119">
    <property type="entry name" value="LysR_subst-bd"/>
</dbReference>
<keyword evidence="4" id="KW-0804">Transcription</keyword>
<name>A0ABX3KBE8_9GAMM</name>
<dbReference type="PROSITE" id="PS50931">
    <property type="entry name" value="HTH_LYSR"/>
    <property type="match status" value="1"/>
</dbReference>
<evidence type="ECO:0000256" key="4">
    <source>
        <dbReference type="ARBA" id="ARBA00023163"/>
    </source>
</evidence>
<dbReference type="PANTHER" id="PTHR30579">
    <property type="entry name" value="TRANSCRIPTIONAL REGULATOR"/>
    <property type="match status" value="1"/>
</dbReference>
<feature type="domain" description="HTH lysR-type" evidence="5">
    <location>
        <begin position="10"/>
        <end position="67"/>
    </location>
</feature>
<dbReference type="SUPFAM" id="SSF46785">
    <property type="entry name" value="Winged helix' DNA-binding domain"/>
    <property type="match status" value="1"/>
</dbReference>
<dbReference type="InterPro" id="IPR036388">
    <property type="entry name" value="WH-like_DNA-bd_sf"/>
</dbReference>
<dbReference type="Pfam" id="PF03466">
    <property type="entry name" value="LysR_substrate"/>
    <property type="match status" value="1"/>
</dbReference>
<dbReference type="InterPro" id="IPR000847">
    <property type="entry name" value="LysR_HTH_N"/>
</dbReference>
<dbReference type="SUPFAM" id="SSF53850">
    <property type="entry name" value="Periplasmic binding protein-like II"/>
    <property type="match status" value="1"/>
</dbReference>
<dbReference type="InterPro" id="IPR036390">
    <property type="entry name" value="WH_DNA-bd_sf"/>
</dbReference>
<dbReference type="EMBL" id="MUFB01000008">
    <property type="protein sequence ID" value="OOE86219.1"/>
    <property type="molecule type" value="Genomic_DNA"/>
</dbReference>
<keyword evidence="7" id="KW-1185">Reference proteome</keyword>
<reference evidence="6 7" key="1">
    <citation type="journal article" date="2017" name="Genome Announc.">
        <title>Draft Genome Sequences of Salinivibrio proteolyticus, Salinivibrio sharmensis, Salinivibrio siamensis, Salinivibrio costicola subsp. alcaliphilus, Salinivibrio costicola subsp. vallismortis, and 29 New Isolates Belonging to the Genus Salinivibrio.</title>
        <authorList>
            <person name="Lopez-Hermoso C."/>
            <person name="de la Haba R.R."/>
            <person name="Sanchez-Porro C."/>
            <person name="Bayliss S.C."/>
            <person name="Feil E.J."/>
            <person name="Ventosa A."/>
        </authorList>
    </citation>
    <scope>NUCLEOTIDE SEQUENCE [LARGE SCALE GENOMIC DNA]</scope>
    <source>
        <strain evidence="6 7">JCM 14472</strain>
    </source>
</reference>
<evidence type="ECO:0000259" key="5">
    <source>
        <dbReference type="PROSITE" id="PS50931"/>
    </source>
</evidence>
<evidence type="ECO:0000256" key="3">
    <source>
        <dbReference type="ARBA" id="ARBA00023125"/>
    </source>
</evidence>
<comment type="caution">
    <text evidence="6">The sequence shown here is derived from an EMBL/GenBank/DDBJ whole genome shotgun (WGS) entry which is preliminary data.</text>
</comment>
<protein>
    <submittedName>
        <fullName evidence="6">LysR family transcriptional regulator</fullName>
    </submittedName>
</protein>
<dbReference type="InterPro" id="IPR050176">
    <property type="entry name" value="LTTR"/>
</dbReference>
<dbReference type="Pfam" id="PF00126">
    <property type="entry name" value="HTH_1"/>
    <property type="match status" value="1"/>
</dbReference>